<evidence type="ECO:0000256" key="3">
    <source>
        <dbReference type="ARBA" id="ARBA00022529"/>
    </source>
</evidence>
<evidence type="ECO:0000256" key="4">
    <source>
        <dbReference type="ARBA" id="ARBA00023022"/>
    </source>
</evidence>
<accession>Q5VJF8</accession>
<keyword evidence="2" id="KW-0964">Secreted</keyword>
<dbReference type="PROSITE" id="PS51378">
    <property type="entry name" value="INVERT_DEFENSINS"/>
    <property type="match status" value="1"/>
</dbReference>
<protein>
    <submittedName>
        <fullName evidence="7">Defensin protein 2</fullName>
    </submittedName>
</protein>
<proteinExistence type="evidence at transcript level"/>
<keyword evidence="3" id="KW-0929">Antimicrobial</keyword>
<comment type="subcellular location">
    <subcellularLocation>
        <location evidence="1">Secreted</location>
    </subcellularLocation>
</comment>
<dbReference type="InterPro" id="IPR001542">
    <property type="entry name" value="Defensin_invertebrate/fungal"/>
</dbReference>
<evidence type="ECO:0000256" key="1">
    <source>
        <dbReference type="ARBA" id="ARBA00004613"/>
    </source>
</evidence>
<dbReference type="SUPFAM" id="SSF57095">
    <property type="entry name" value="Scorpion toxin-like"/>
    <property type="match status" value="1"/>
</dbReference>
<evidence type="ECO:0000313" key="7">
    <source>
        <dbReference type="EMBL" id="AAR97291.1"/>
    </source>
</evidence>
<evidence type="ECO:0000259" key="6">
    <source>
        <dbReference type="PROSITE" id="PS51378"/>
    </source>
</evidence>
<sequence>MATQRREISWTFGPLYTWRTTKGYGTTLETTNATSTSSKPSRRYENPYGCPTDEGKCFDRCNDSEFEGGYCGGSYRATCVCYRT</sequence>
<keyword evidence="4" id="KW-0044">Antibiotic</keyword>
<keyword evidence="5" id="KW-1015">Disulfide bond</keyword>
<dbReference type="GO" id="GO:0005576">
    <property type="term" value="C:extracellular region"/>
    <property type="evidence" value="ECO:0007669"/>
    <property type="project" value="UniProtKB-SubCell"/>
</dbReference>
<dbReference type="EMBL" id="AY437138">
    <property type="protein sequence ID" value="AAR97291.1"/>
    <property type="molecule type" value="mRNA"/>
</dbReference>
<evidence type="ECO:0000256" key="5">
    <source>
        <dbReference type="ARBA" id="ARBA00023157"/>
    </source>
</evidence>
<name>Q5VJF8_AMBHE</name>
<dbReference type="InterPro" id="IPR036574">
    <property type="entry name" value="Scorpion_toxin-like_sf"/>
</dbReference>
<reference evidence="7" key="1">
    <citation type="submission" date="2003-10" db="EMBL/GenBank/DDBJ databases">
        <title>Two Novel Anionic Defensin-like antimicrobial proteins from Hemolymph of the Female Tick, Amblyomma hebraeum.</title>
        <authorList>
            <person name="Lai R."/>
            <person name="Turner P.C."/>
            <person name="Lomas L.O."/>
            <person name="Jonczy J."/>
            <person name="Rees H.H."/>
        </authorList>
    </citation>
    <scope>NUCLEOTIDE SEQUENCE</scope>
</reference>
<organism evidence="7">
    <name type="scientific">Amblyomma hebraeum</name>
    <name type="common">South African bont tick</name>
    <dbReference type="NCBI Taxonomy" id="34608"/>
    <lineage>
        <taxon>Eukaryota</taxon>
        <taxon>Metazoa</taxon>
        <taxon>Ecdysozoa</taxon>
        <taxon>Arthropoda</taxon>
        <taxon>Chelicerata</taxon>
        <taxon>Arachnida</taxon>
        <taxon>Acari</taxon>
        <taxon>Parasitiformes</taxon>
        <taxon>Ixodida</taxon>
        <taxon>Ixodoidea</taxon>
        <taxon>Ixodidae</taxon>
        <taxon>Amblyomminae</taxon>
        <taxon>Amblyomma</taxon>
    </lineage>
</organism>
<dbReference type="AlphaFoldDB" id="Q5VJF8"/>
<dbReference type="GO" id="GO:0042742">
    <property type="term" value="P:defense response to bacterium"/>
    <property type="evidence" value="ECO:0007669"/>
    <property type="project" value="UniProtKB-KW"/>
</dbReference>
<feature type="domain" description="Invertebrate defensins family profile" evidence="6">
    <location>
        <begin position="47"/>
        <end position="83"/>
    </location>
</feature>
<evidence type="ECO:0000256" key="2">
    <source>
        <dbReference type="ARBA" id="ARBA00022525"/>
    </source>
</evidence>